<organism evidence="9 10">
    <name type="scientific">Geoglobus ahangari</name>
    <dbReference type="NCBI Taxonomy" id="113653"/>
    <lineage>
        <taxon>Archaea</taxon>
        <taxon>Methanobacteriati</taxon>
        <taxon>Methanobacteriota</taxon>
        <taxon>Archaeoglobi</taxon>
        <taxon>Archaeoglobales</taxon>
        <taxon>Archaeoglobaceae</taxon>
        <taxon>Geoglobus</taxon>
    </lineage>
</organism>
<keyword evidence="6 7" id="KW-0173">Coenzyme A biosynthesis</keyword>
<evidence type="ECO:0000256" key="4">
    <source>
        <dbReference type="ARBA" id="ARBA00022741"/>
    </source>
</evidence>
<keyword evidence="1 7" id="KW-0963">Cytoplasm</keyword>
<dbReference type="GO" id="GO:0005524">
    <property type="term" value="F:ATP binding"/>
    <property type="evidence" value="ECO:0007669"/>
    <property type="project" value="UniProtKB-KW"/>
</dbReference>
<dbReference type="SUPFAM" id="SSF52374">
    <property type="entry name" value="Nucleotidylyl transferase"/>
    <property type="match status" value="1"/>
</dbReference>
<dbReference type="InParanoid" id="A0A0F7IDS4"/>
<dbReference type="AlphaFoldDB" id="A0A0F7IDS4"/>
<dbReference type="PATRIC" id="fig|113653.22.peg.1629"/>
<comment type="subcellular location">
    <subcellularLocation>
        <location evidence="7">Cytoplasm</location>
    </subcellularLocation>
</comment>
<dbReference type="NCBIfam" id="NF001985">
    <property type="entry name" value="PRK00777.1"/>
    <property type="match status" value="1"/>
</dbReference>
<dbReference type="KEGG" id="gah:GAH_01655"/>
<name>A0A0F7IDS4_9EURY</name>
<gene>
    <name evidence="7" type="primary">coaD</name>
    <name evidence="9" type="ORF">GAH_01655</name>
</gene>
<dbReference type="GO" id="GO:0004595">
    <property type="term" value="F:pantetheine-phosphate adenylyltransferase activity"/>
    <property type="evidence" value="ECO:0007669"/>
    <property type="project" value="UniProtKB-UniRule"/>
</dbReference>
<evidence type="ECO:0000256" key="3">
    <source>
        <dbReference type="ARBA" id="ARBA00022695"/>
    </source>
</evidence>
<keyword evidence="10" id="KW-1185">Reference proteome</keyword>
<dbReference type="UniPathway" id="UPA00241"/>
<comment type="function">
    <text evidence="7">Reversibly transfers an adenylyl group from ATP to 4'-phosphopantetheine, yielding dephospho-CoA (dPCoA) and pyrophosphate.</text>
</comment>
<dbReference type="Pfam" id="PF01467">
    <property type="entry name" value="CTP_transf_like"/>
    <property type="match status" value="1"/>
</dbReference>
<dbReference type="GO" id="GO:0015937">
    <property type="term" value="P:coenzyme A biosynthetic process"/>
    <property type="evidence" value="ECO:0007669"/>
    <property type="project" value="UniProtKB-UniRule"/>
</dbReference>
<keyword evidence="3 7" id="KW-0548">Nucleotidyltransferase</keyword>
<keyword evidence="4 7" id="KW-0547">Nucleotide-binding</keyword>
<comment type="pathway">
    <text evidence="7">Cofactor biosynthesis; coenzyme A biosynthesis.</text>
</comment>
<evidence type="ECO:0000313" key="9">
    <source>
        <dbReference type="EMBL" id="AKG91059.1"/>
    </source>
</evidence>
<feature type="domain" description="Cytidyltransferase-like" evidence="8">
    <location>
        <begin position="9"/>
        <end position="142"/>
    </location>
</feature>
<accession>A0A0F7IDS4</accession>
<protein>
    <recommendedName>
        <fullName evidence="7">Phosphopantetheine adenylyltransferase</fullName>
        <ecNumber evidence="7">2.7.7.3</ecNumber>
    </recommendedName>
    <alternativeName>
        <fullName evidence="7">Dephospho-CoA pyrophosphorylase</fullName>
    </alternativeName>
    <alternativeName>
        <fullName evidence="7">Pantetheine-phosphate adenylyltransferase</fullName>
        <shortName evidence="7">PPAT</shortName>
    </alternativeName>
</protein>
<evidence type="ECO:0000256" key="1">
    <source>
        <dbReference type="ARBA" id="ARBA00022490"/>
    </source>
</evidence>
<dbReference type="RefSeq" id="WP_048096035.1">
    <property type="nucleotide sequence ID" value="NZ_CP011267.1"/>
</dbReference>
<evidence type="ECO:0000256" key="5">
    <source>
        <dbReference type="ARBA" id="ARBA00022840"/>
    </source>
</evidence>
<dbReference type="FunCoup" id="A0A0F7IDS4">
    <property type="interactions" value="80"/>
</dbReference>
<dbReference type="EC" id="2.7.7.3" evidence="7"/>
<dbReference type="InterPro" id="IPR004821">
    <property type="entry name" value="Cyt_trans-like"/>
</dbReference>
<evidence type="ECO:0000256" key="7">
    <source>
        <dbReference type="HAMAP-Rule" id="MF_00647"/>
    </source>
</evidence>
<evidence type="ECO:0000256" key="6">
    <source>
        <dbReference type="ARBA" id="ARBA00022993"/>
    </source>
</evidence>
<evidence type="ECO:0000313" key="10">
    <source>
        <dbReference type="Proteomes" id="UP000034723"/>
    </source>
</evidence>
<dbReference type="OrthoDB" id="53228at2157"/>
<evidence type="ECO:0000259" key="8">
    <source>
        <dbReference type="Pfam" id="PF01467"/>
    </source>
</evidence>
<dbReference type="Proteomes" id="UP000034723">
    <property type="component" value="Chromosome"/>
</dbReference>
<dbReference type="GeneID" id="24804224"/>
<dbReference type="InterPro" id="IPR023540">
    <property type="entry name" value="PPAT_arch"/>
</dbReference>
<dbReference type="STRING" id="113653.GAH_01655"/>
<evidence type="ECO:0000256" key="2">
    <source>
        <dbReference type="ARBA" id="ARBA00022679"/>
    </source>
</evidence>
<keyword evidence="5 7" id="KW-0067">ATP-binding</keyword>
<comment type="catalytic activity">
    <reaction evidence="7">
        <text>(R)-4'-phosphopantetheine + ATP + H(+) = 3'-dephospho-CoA + diphosphate</text>
        <dbReference type="Rhea" id="RHEA:19801"/>
        <dbReference type="ChEBI" id="CHEBI:15378"/>
        <dbReference type="ChEBI" id="CHEBI:30616"/>
        <dbReference type="ChEBI" id="CHEBI:33019"/>
        <dbReference type="ChEBI" id="CHEBI:57328"/>
        <dbReference type="ChEBI" id="CHEBI:61723"/>
        <dbReference type="EC" id="2.7.7.3"/>
    </reaction>
</comment>
<dbReference type="GO" id="GO:0005737">
    <property type="term" value="C:cytoplasm"/>
    <property type="evidence" value="ECO:0007669"/>
    <property type="project" value="UniProtKB-SubCell"/>
</dbReference>
<dbReference type="HAMAP" id="MF_00647">
    <property type="entry name" value="PPAT_arch"/>
    <property type="match status" value="1"/>
</dbReference>
<sequence length="152" mass="17799">MSRKYRVAVGGTFEPLHEGHKRLIDKAIELGGRDVTIGVTSDRMARQRIRSVLPFVIRAENVKWYVRRKYGFEPYVVEITTPYGKTLDYDFEYLVVSPETYEMAKRINEKRREMGKKEIKIVRVDFVLADDNEPISATRIKKGLIDRYGRII</sequence>
<dbReference type="EMBL" id="CP011267">
    <property type="protein sequence ID" value="AKG91059.1"/>
    <property type="molecule type" value="Genomic_DNA"/>
</dbReference>
<keyword evidence="2 7" id="KW-0808">Transferase</keyword>
<dbReference type="HOGENOM" id="CLU_035272_5_0_2"/>
<dbReference type="InterPro" id="IPR014729">
    <property type="entry name" value="Rossmann-like_a/b/a_fold"/>
</dbReference>
<dbReference type="NCBIfam" id="TIGR00125">
    <property type="entry name" value="cyt_tran_rel"/>
    <property type="match status" value="1"/>
</dbReference>
<comment type="similarity">
    <text evidence="7">Belongs to the eukaryotic CoaD family.</text>
</comment>
<reference evidence="9 10" key="1">
    <citation type="submission" date="2015-04" db="EMBL/GenBank/DDBJ databases">
        <title>The complete genome sequence of the hyperthermophilic, obligate iron-reducing archaeon Geoglobus ahangari strain 234T.</title>
        <authorList>
            <person name="Manzella M.P."/>
            <person name="Holmes D.E."/>
            <person name="Rocheleau J.M."/>
            <person name="Chung A."/>
            <person name="Reguera G."/>
            <person name="Kashefi K."/>
        </authorList>
    </citation>
    <scope>NUCLEOTIDE SEQUENCE [LARGE SCALE GENOMIC DNA]</scope>
    <source>
        <strain evidence="9 10">234</strain>
    </source>
</reference>
<dbReference type="Gene3D" id="3.40.50.620">
    <property type="entry name" value="HUPs"/>
    <property type="match status" value="1"/>
</dbReference>
<proteinExistence type="inferred from homology"/>